<sequence>MHINVVLEEGTSNREVMHVRLPLGRQLSTRAHFQPQMICSSSAEIEHDMASFLIGNSGINF</sequence>
<dbReference type="EMBL" id="CP133623">
    <property type="protein sequence ID" value="WMV59288.1"/>
    <property type="molecule type" value="Genomic_DNA"/>
</dbReference>
<gene>
    <name evidence="1" type="ORF">MTR67_052673</name>
</gene>
<name>A0AAF0V5I0_SOLVR</name>
<feature type="non-terminal residue" evidence="1">
    <location>
        <position position="61"/>
    </location>
</feature>
<proteinExistence type="predicted"/>
<dbReference type="AlphaFoldDB" id="A0AAF0V5I0"/>
<protein>
    <submittedName>
        <fullName evidence="1">Uncharacterized protein</fullName>
    </submittedName>
</protein>
<evidence type="ECO:0000313" key="2">
    <source>
        <dbReference type="Proteomes" id="UP001234989"/>
    </source>
</evidence>
<evidence type="ECO:0000313" key="1">
    <source>
        <dbReference type="EMBL" id="WMV59288.1"/>
    </source>
</evidence>
<reference evidence="1" key="1">
    <citation type="submission" date="2023-08" db="EMBL/GenBank/DDBJ databases">
        <title>A de novo genome assembly of Solanum verrucosum Schlechtendal, a Mexican diploid species geographically isolated from the other diploid A-genome species in potato relatives.</title>
        <authorList>
            <person name="Hosaka K."/>
        </authorList>
    </citation>
    <scope>NUCLEOTIDE SEQUENCE</scope>
    <source>
        <tissue evidence="1">Young leaves</tissue>
    </source>
</reference>
<accession>A0AAF0V5I0</accession>
<keyword evidence="2" id="KW-1185">Reference proteome</keyword>
<dbReference type="Proteomes" id="UP001234989">
    <property type="component" value="Chromosome 12"/>
</dbReference>
<organism evidence="1 2">
    <name type="scientific">Solanum verrucosum</name>
    <dbReference type="NCBI Taxonomy" id="315347"/>
    <lineage>
        <taxon>Eukaryota</taxon>
        <taxon>Viridiplantae</taxon>
        <taxon>Streptophyta</taxon>
        <taxon>Embryophyta</taxon>
        <taxon>Tracheophyta</taxon>
        <taxon>Spermatophyta</taxon>
        <taxon>Magnoliopsida</taxon>
        <taxon>eudicotyledons</taxon>
        <taxon>Gunneridae</taxon>
        <taxon>Pentapetalae</taxon>
        <taxon>asterids</taxon>
        <taxon>lamiids</taxon>
        <taxon>Solanales</taxon>
        <taxon>Solanaceae</taxon>
        <taxon>Solanoideae</taxon>
        <taxon>Solaneae</taxon>
        <taxon>Solanum</taxon>
    </lineage>
</organism>